<dbReference type="AlphaFoldDB" id="A0AAW1FIG8"/>
<reference evidence="2 3" key="1">
    <citation type="journal article" date="2024" name="Genome Biol. Evol.">
        <title>Chromosome-level genome assembly of the viviparous eelpout Zoarces viviparus.</title>
        <authorList>
            <person name="Fuhrmann N."/>
            <person name="Brasseur M.V."/>
            <person name="Bakowski C.E."/>
            <person name="Podsiadlowski L."/>
            <person name="Prost S."/>
            <person name="Krehenwinkel H."/>
            <person name="Mayer C."/>
        </authorList>
    </citation>
    <scope>NUCLEOTIDE SEQUENCE [LARGE SCALE GENOMIC DNA]</scope>
    <source>
        <strain evidence="2">NO-MEL_2022_Ind0_liver</strain>
    </source>
</reference>
<sequence length="227" mass="23957">MSPTIYSDVTRHICDLQDGFLLLGSAWSISCTASSSSLVPEQTRYSISDDSVITDVTGSDCEYSWALGKHVLANHDDGEPERVVVSYSINHLITSGCFNNTTFRRNCLSEGIGYTVLCESNCTLALLRSLKQKEIGATAVGPTVGPTVGATDATVGATDATVGATDAAVGATLGLIVVLLVVLLGGLCYKFKHNISSWRPPTCNYRYTVGTAEEGDPRPAEVEAGNA</sequence>
<dbReference type="EMBL" id="JBCEZU010000067">
    <property type="protein sequence ID" value="KAK9533424.1"/>
    <property type="molecule type" value="Genomic_DNA"/>
</dbReference>
<protein>
    <submittedName>
        <fullName evidence="2">Uncharacterized protein</fullName>
    </submittedName>
</protein>
<gene>
    <name evidence="2" type="ORF">VZT92_008541</name>
</gene>
<keyword evidence="1" id="KW-0812">Transmembrane</keyword>
<dbReference type="Proteomes" id="UP001488805">
    <property type="component" value="Unassembled WGS sequence"/>
</dbReference>
<accession>A0AAW1FIG8</accession>
<name>A0AAW1FIG8_ZOAVI</name>
<comment type="caution">
    <text evidence="2">The sequence shown here is derived from an EMBL/GenBank/DDBJ whole genome shotgun (WGS) entry which is preliminary data.</text>
</comment>
<evidence type="ECO:0000256" key="1">
    <source>
        <dbReference type="SAM" id="Phobius"/>
    </source>
</evidence>
<keyword evidence="3" id="KW-1185">Reference proteome</keyword>
<keyword evidence="1" id="KW-0472">Membrane</keyword>
<organism evidence="2 3">
    <name type="scientific">Zoarces viviparus</name>
    <name type="common">Viviparous eelpout</name>
    <name type="synonym">Blennius viviparus</name>
    <dbReference type="NCBI Taxonomy" id="48416"/>
    <lineage>
        <taxon>Eukaryota</taxon>
        <taxon>Metazoa</taxon>
        <taxon>Chordata</taxon>
        <taxon>Craniata</taxon>
        <taxon>Vertebrata</taxon>
        <taxon>Euteleostomi</taxon>
        <taxon>Actinopterygii</taxon>
        <taxon>Neopterygii</taxon>
        <taxon>Teleostei</taxon>
        <taxon>Neoteleostei</taxon>
        <taxon>Acanthomorphata</taxon>
        <taxon>Eupercaria</taxon>
        <taxon>Perciformes</taxon>
        <taxon>Cottioidei</taxon>
        <taxon>Zoarcales</taxon>
        <taxon>Zoarcidae</taxon>
        <taxon>Zoarcinae</taxon>
        <taxon>Zoarces</taxon>
    </lineage>
</organism>
<evidence type="ECO:0000313" key="3">
    <source>
        <dbReference type="Proteomes" id="UP001488805"/>
    </source>
</evidence>
<keyword evidence="1" id="KW-1133">Transmembrane helix</keyword>
<feature type="transmembrane region" description="Helical" evidence="1">
    <location>
        <begin position="167"/>
        <end position="189"/>
    </location>
</feature>
<proteinExistence type="predicted"/>
<evidence type="ECO:0000313" key="2">
    <source>
        <dbReference type="EMBL" id="KAK9533424.1"/>
    </source>
</evidence>